<dbReference type="Gene3D" id="1.20.1260.60">
    <property type="entry name" value="Vacuolar protein sorting-associated protein Ist1"/>
    <property type="match status" value="1"/>
</dbReference>
<gene>
    <name evidence="6" type="ORF">JTE90_004593</name>
</gene>
<dbReference type="Pfam" id="PF03398">
    <property type="entry name" value="Ist1"/>
    <property type="match status" value="1"/>
</dbReference>
<comment type="similarity">
    <text evidence="1">Belongs to the IST1 family.</text>
</comment>
<evidence type="ECO:0000256" key="1">
    <source>
        <dbReference type="ARBA" id="ARBA00005536"/>
    </source>
</evidence>
<evidence type="ECO:0000256" key="4">
    <source>
        <dbReference type="ARBA" id="ARBA00046124"/>
    </source>
</evidence>
<protein>
    <recommendedName>
        <fullName evidence="2">IST1 homolog</fullName>
    </recommendedName>
    <alternativeName>
        <fullName evidence="3">Charged multivesicular body protein 8</fullName>
    </alternativeName>
</protein>
<evidence type="ECO:0000313" key="7">
    <source>
        <dbReference type="Proteomes" id="UP000827092"/>
    </source>
</evidence>
<dbReference type="PANTHER" id="PTHR12161">
    <property type="entry name" value="IST1 FAMILY MEMBER"/>
    <property type="match status" value="1"/>
</dbReference>
<proteinExistence type="inferred from homology"/>
<comment type="function">
    <text evidence="4">ESCRT-III-like protein involved in cytokinesis, nuclear envelope reassembly and endosomal tubulation. Is required for efficient abscission during cytokinesis. Involved in recruiting VPS4A and/or VPS4B to the midbody of dividing cells. During late anaphase, involved in nuclear envelope reassembly and mitotic spindle disassembly together with the ESCRT-III complex: IST1 acts by mediating the recruitment of SPAST to the nuclear membrane, leading to microtubule severing. Recruited to the reforming nuclear envelope (NE) during anaphase by LEMD2. Regulates early endosomal tubulation together with the ESCRT-III complex by mediating the recruitment of SPAST.</text>
</comment>
<accession>A0AAV6UMF7</accession>
<comment type="caution">
    <text evidence="6">The sequence shown here is derived from an EMBL/GenBank/DDBJ whole genome shotgun (WGS) entry which is preliminary data.</text>
</comment>
<dbReference type="Proteomes" id="UP000827092">
    <property type="component" value="Unassembled WGS sequence"/>
</dbReference>
<evidence type="ECO:0000313" key="6">
    <source>
        <dbReference type="EMBL" id="KAG8184426.1"/>
    </source>
</evidence>
<comment type="subunit">
    <text evidence="5">Interacts with CHMP1A, CHMP1B, VPS4A and VTA1. Interacts with SPAST, STAMBP, and USP8. May interact with VPS37B. May associate with the ESCRT-I complex. Interacts with MITD1, in competition with VSP4. Interacts with SPART (via MIT domain); leading to the recruitment of SPART to midbodies. Interacts with SPAST.</text>
</comment>
<keyword evidence="7" id="KW-1185">Reference proteome</keyword>
<dbReference type="InterPro" id="IPR005061">
    <property type="entry name" value="Ist1"/>
</dbReference>
<name>A0AAV6UMF7_9ARAC</name>
<dbReference type="PANTHER" id="PTHR12161:SF5">
    <property type="entry name" value="IST1 HOMOLOG"/>
    <property type="match status" value="1"/>
</dbReference>
<dbReference type="AlphaFoldDB" id="A0AAV6UMF7"/>
<dbReference type="EMBL" id="JAFNEN010000374">
    <property type="protein sequence ID" value="KAG8184426.1"/>
    <property type="molecule type" value="Genomic_DNA"/>
</dbReference>
<dbReference type="GO" id="GO:0015031">
    <property type="term" value="P:protein transport"/>
    <property type="evidence" value="ECO:0007669"/>
    <property type="project" value="InterPro"/>
</dbReference>
<evidence type="ECO:0000256" key="3">
    <source>
        <dbReference type="ARBA" id="ARBA00032374"/>
    </source>
</evidence>
<evidence type="ECO:0000256" key="2">
    <source>
        <dbReference type="ARBA" id="ARBA00014513"/>
    </source>
</evidence>
<evidence type="ECO:0000256" key="5">
    <source>
        <dbReference type="ARBA" id="ARBA00046920"/>
    </source>
</evidence>
<organism evidence="6 7">
    <name type="scientific">Oedothorax gibbosus</name>
    <dbReference type="NCBI Taxonomy" id="931172"/>
    <lineage>
        <taxon>Eukaryota</taxon>
        <taxon>Metazoa</taxon>
        <taxon>Ecdysozoa</taxon>
        <taxon>Arthropoda</taxon>
        <taxon>Chelicerata</taxon>
        <taxon>Arachnida</taxon>
        <taxon>Araneae</taxon>
        <taxon>Araneomorphae</taxon>
        <taxon>Entelegynae</taxon>
        <taxon>Araneoidea</taxon>
        <taxon>Linyphiidae</taxon>
        <taxon>Erigoninae</taxon>
        <taxon>Oedothorax</taxon>
    </lineage>
</organism>
<sequence>MGITEFLCWKLLASGVLEDNTKELDASLEEAVSSLIWVTPYMKSKVPELKSISKKLTKYGRNHTKAATKSKNCLVCPDLRQRLEFRTGSENLTLRALEEIMKKYNVPKEQKNKFESYLIDTSVEDWSKHEMSRENIAPTKECETKKSHASRIKSFIGNKIPSFNLLKRSDNTHDTKSNDNGSKTDILQIVPECNNLQTPVNNNNSVITESTRKYPSPAESFQDFENVNNLPNSFCPGKCSFTENYFTAETRVILNGNDIFGTNNTLSSDGRFNRNISSPTKPDVDYLNETVQLPAVPDDLPPKYDEISCDKSCSGSSIGNFYSPPHFLPSPAPSCPCPSDDLYFEANEYFCEDTNFAESEQLNNVVSDANTPK</sequence>
<reference evidence="6 7" key="1">
    <citation type="journal article" date="2022" name="Nat. Ecol. Evol.">
        <title>A masculinizing supergene underlies an exaggerated male reproductive morph in a spider.</title>
        <authorList>
            <person name="Hendrickx F."/>
            <person name="De Corte Z."/>
            <person name="Sonet G."/>
            <person name="Van Belleghem S.M."/>
            <person name="Kostlbacher S."/>
            <person name="Vangestel C."/>
        </authorList>
    </citation>
    <scope>NUCLEOTIDE SEQUENCE [LARGE SCALE GENOMIC DNA]</scope>
    <source>
        <strain evidence="6">W744_W776</strain>
    </source>
</reference>
<dbReference type="InterPro" id="IPR042277">
    <property type="entry name" value="IST1-like"/>
</dbReference>